<feature type="transmembrane region" description="Helical" evidence="4">
    <location>
        <begin position="12"/>
        <end position="31"/>
    </location>
</feature>
<evidence type="ECO:0000256" key="2">
    <source>
        <dbReference type="ARBA" id="ARBA00022989"/>
    </source>
</evidence>
<feature type="transmembrane region" description="Helical" evidence="4">
    <location>
        <begin position="329"/>
        <end position="349"/>
    </location>
</feature>
<sequence length="397" mass="41452">MTNLDTKGARTALIVGHAAGMIDMVSLPIWVGGLVGGYGYSSAQAGGLVTTFLIGVVIASCGLAPLFHRFSMRWVPGAGFSGAALSFAALWMASGFGNFLALHLCAGLCIGTALSAVHGTIGRTGNPHRTFAYATIGFGIFSVIFMGFATQVIAATQPRNLFLIFAGVMAIAAAVNWLLFPHSATMPKAEKKPSPNSGRVPRFEPVVWFLIAALLGMNFNQAMNFSFVERIASDHDWPTSTINGILVGVAFLSLIPAPLAVFFEKKLHPVYVGIVGVLLQAALSLGITHALDVPGFAASAIFIPFVMIFSHTFLFGLMSRVEPTGRAVAANPAITMGGGALGPLVGGILVQTMGYHGLSLATGLVATCVVAGLMLVLMRLLASHTNATPAIVTRHDQ</sequence>
<evidence type="ECO:0000256" key="1">
    <source>
        <dbReference type="ARBA" id="ARBA00022692"/>
    </source>
</evidence>
<feature type="transmembrane region" description="Helical" evidence="4">
    <location>
        <begin position="99"/>
        <end position="119"/>
    </location>
</feature>
<gene>
    <name evidence="5" type="ORF">IEI95_009155</name>
</gene>
<proteinExistence type="predicted"/>
<geneLocation type="plasmid" evidence="5">
    <name>unnamed3</name>
</geneLocation>
<feature type="transmembrane region" description="Helical" evidence="4">
    <location>
        <begin position="74"/>
        <end position="93"/>
    </location>
</feature>
<dbReference type="InterPro" id="IPR011701">
    <property type="entry name" value="MFS"/>
</dbReference>
<evidence type="ECO:0000256" key="4">
    <source>
        <dbReference type="SAM" id="Phobius"/>
    </source>
</evidence>
<feature type="transmembrane region" description="Helical" evidence="4">
    <location>
        <begin position="43"/>
        <end position="67"/>
    </location>
</feature>
<dbReference type="RefSeq" id="WP_156534437.1">
    <property type="nucleotide sequence ID" value="NZ_JACXXJ020000004.1"/>
</dbReference>
<feature type="transmembrane region" description="Helical" evidence="4">
    <location>
        <begin position="242"/>
        <end position="263"/>
    </location>
</feature>
<feature type="transmembrane region" description="Helical" evidence="4">
    <location>
        <begin position="296"/>
        <end position="317"/>
    </location>
</feature>
<feature type="transmembrane region" description="Helical" evidence="4">
    <location>
        <begin position="201"/>
        <end position="222"/>
    </location>
</feature>
<dbReference type="AlphaFoldDB" id="A0AAE2RB11"/>
<organism evidence="5 6">
    <name type="scientific">Agrobacterium vitis</name>
    <name type="common">Rhizobium vitis</name>
    <dbReference type="NCBI Taxonomy" id="373"/>
    <lineage>
        <taxon>Bacteria</taxon>
        <taxon>Pseudomonadati</taxon>
        <taxon>Pseudomonadota</taxon>
        <taxon>Alphaproteobacteria</taxon>
        <taxon>Hyphomicrobiales</taxon>
        <taxon>Rhizobiaceae</taxon>
        <taxon>Rhizobium/Agrobacterium group</taxon>
        <taxon>Agrobacterium</taxon>
    </lineage>
</organism>
<feature type="transmembrane region" description="Helical" evidence="4">
    <location>
        <begin position="131"/>
        <end position="155"/>
    </location>
</feature>
<feature type="transmembrane region" description="Helical" evidence="4">
    <location>
        <begin position="161"/>
        <end position="180"/>
    </location>
</feature>
<dbReference type="InterPro" id="IPR036259">
    <property type="entry name" value="MFS_trans_sf"/>
</dbReference>
<name>A0AAE2RB11_AGRVI</name>
<feature type="transmembrane region" description="Helical" evidence="4">
    <location>
        <begin position="355"/>
        <end position="377"/>
    </location>
</feature>
<keyword evidence="3 4" id="KW-0472">Membrane</keyword>
<keyword evidence="2 4" id="KW-1133">Transmembrane helix</keyword>
<dbReference type="EMBL" id="JACXXJ020000004">
    <property type="protein sequence ID" value="MBF2714389.1"/>
    <property type="molecule type" value="Genomic_DNA"/>
</dbReference>
<comment type="caution">
    <text evidence="5">The sequence shown here is derived from an EMBL/GenBank/DDBJ whole genome shotgun (WGS) entry which is preliminary data.</text>
</comment>
<dbReference type="Gene3D" id="1.20.1250.20">
    <property type="entry name" value="MFS general substrate transporter like domains"/>
    <property type="match status" value="1"/>
</dbReference>
<dbReference type="SUPFAM" id="SSF103473">
    <property type="entry name" value="MFS general substrate transporter"/>
    <property type="match status" value="1"/>
</dbReference>
<evidence type="ECO:0000313" key="6">
    <source>
        <dbReference type="Proteomes" id="UP000655037"/>
    </source>
</evidence>
<reference evidence="5" key="1">
    <citation type="submission" date="2020-11" db="EMBL/GenBank/DDBJ databases">
        <title>Agrobacterium vitis strain K377 genome.</title>
        <authorList>
            <person name="Xi H."/>
        </authorList>
    </citation>
    <scope>NUCLEOTIDE SEQUENCE</scope>
    <source>
        <strain evidence="5">K377</strain>
        <plasmid evidence="5">unnamed3</plasmid>
    </source>
</reference>
<accession>A0AAE2RB11</accession>
<evidence type="ECO:0000313" key="5">
    <source>
        <dbReference type="EMBL" id="MBF2714389.1"/>
    </source>
</evidence>
<keyword evidence="5" id="KW-0614">Plasmid</keyword>
<dbReference type="Proteomes" id="UP000655037">
    <property type="component" value="Unassembled WGS sequence"/>
</dbReference>
<dbReference type="Pfam" id="PF07690">
    <property type="entry name" value="MFS_1"/>
    <property type="match status" value="1"/>
</dbReference>
<keyword evidence="1 4" id="KW-0812">Transmembrane</keyword>
<protein>
    <submittedName>
        <fullName evidence="5">MFS transporter</fullName>
    </submittedName>
</protein>
<feature type="transmembrane region" description="Helical" evidence="4">
    <location>
        <begin position="270"/>
        <end position="290"/>
    </location>
</feature>
<evidence type="ECO:0000256" key="3">
    <source>
        <dbReference type="ARBA" id="ARBA00023136"/>
    </source>
</evidence>
<dbReference type="GO" id="GO:0022857">
    <property type="term" value="F:transmembrane transporter activity"/>
    <property type="evidence" value="ECO:0007669"/>
    <property type="project" value="InterPro"/>
</dbReference>